<evidence type="ECO:0000313" key="1">
    <source>
        <dbReference type="EMBL" id="CAG5087683.1"/>
    </source>
</evidence>
<evidence type="ECO:0000313" key="2">
    <source>
        <dbReference type="Proteomes" id="UP001158576"/>
    </source>
</evidence>
<name>A0ABN7S2T9_OIKDI</name>
<gene>
    <name evidence="1" type="ORF">OKIOD_LOCUS3163</name>
</gene>
<sequence length="120" mass="13730">MEERNRPRNIIPQVAIQRYEQTRQGNRLTDEGTLSENKSLAVGHGCYLSFEKNRLMMLADSHPLIYFVRHDNQVIGNSSIDVGFKNTVALFPDDNQLELIFKNAAKPNEGPIQIFITKNQ</sequence>
<dbReference type="EMBL" id="OU015568">
    <property type="protein sequence ID" value="CAG5087683.1"/>
    <property type="molecule type" value="Genomic_DNA"/>
</dbReference>
<proteinExistence type="predicted"/>
<organism evidence="1 2">
    <name type="scientific">Oikopleura dioica</name>
    <name type="common">Tunicate</name>
    <dbReference type="NCBI Taxonomy" id="34765"/>
    <lineage>
        <taxon>Eukaryota</taxon>
        <taxon>Metazoa</taxon>
        <taxon>Chordata</taxon>
        <taxon>Tunicata</taxon>
        <taxon>Appendicularia</taxon>
        <taxon>Copelata</taxon>
        <taxon>Oikopleuridae</taxon>
        <taxon>Oikopleura</taxon>
    </lineage>
</organism>
<dbReference type="Proteomes" id="UP001158576">
    <property type="component" value="Chromosome PAR"/>
</dbReference>
<reference evidence="1 2" key="1">
    <citation type="submission" date="2021-04" db="EMBL/GenBank/DDBJ databases">
        <authorList>
            <person name="Bliznina A."/>
        </authorList>
    </citation>
    <scope>NUCLEOTIDE SEQUENCE [LARGE SCALE GENOMIC DNA]</scope>
</reference>
<accession>A0ABN7S2T9</accession>
<protein>
    <submittedName>
        <fullName evidence="1">Oidioi.mRNA.OKI2018_I69.PAR.g11605.t1.cds</fullName>
    </submittedName>
</protein>
<keyword evidence="2" id="KW-1185">Reference proteome</keyword>